<accession>A0A1N7HW47</accession>
<dbReference type="RefSeq" id="WP_228450479.1">
    <property type="nucleotide sequence ID" value="NZ_CP033926.1"/>
</dbReference>
<evidence type="ECO:0000313" key="1">
    <source>
        <dbReference type="EMBL" id="SIS29046.1"/>
    </source>
</evidence>
<gene>
    <name evidence="1" type="ORF">SAMN05421768_101467</name>
</gene>
<protein>
    <submittedName>
        <fullName evidence="1">Uncharacterized protein</fullName>
    </submittedName>
</protein>
<name>A0A1N7HW47_9FLAO</name>
<dbReference type="AlphaFoldDB" id="A0A1N7HW47"/>
<organism evidence="1 2">
    <name type="scientific">Chryseobacterium joostei</name>
    <dbReference type="NCBI Taxonomy" id="112234"/>
    <lineage>
        <taxon>Bacteria</taxon>
        <taxon>Pseudomonadati</taxon>
        <taxon>Bacteroidota</taxon>
        <taxon>Flavobacteriia</taxon>
        <taxon>Flavobacteriales</taxon>
        <taxon>Weeksellaceae</taxon>
        <taxon>Chryseobacterium group</taxon>
        <taxon>Chryseobacterium</taxon>
    </lineage>
</organism>
<sequence>MKIPENMKKYFVLAFFISTIIVNAQLLEKTAINVAYRYMGRNILQAGLEFRFGDSRYQSVILGPSMLYTRTNQTDKFLPEAHVYYTNNGQLYGVSINQYSLEPRIGISLFNMLFLNTGYAFPIHKDKYFKGITFGVQFNIAPNNSKFYDKMKIM</sequence>
<evidence type="ECO:0000313" key="2">
    <source>
        <dbReference type="Proteomes" id="UP000186106"/>
    </source>
</evidence>
<dbReference type="EMBL" id="FTNZ01000001">
    <property type="protein sequence ID" value="SIS29046.1"/>
    <property type="molecule type" value="Genomic_DNA"/>
</dbReference>
<proteinExistence type="predicted"/>
<reference evidence="1 2" key="1">
    <citation type="submission" date="2017-01" db="EMBL/GenBank/DDBJ databases">
        <authorList>
            <person name="Mah S.A."/>
            <person name="Swanson W.J."/>
            <person name="Moy G.W."/>
            <person name="Vacquier V.D."/>
        </authorList>
    </citation>
    <scope>NUCLEOTIDE SEQUENCE [LARGE SCALE GENOMIC DNA]</scope>
    <source>
        <strain evidence="1 2">DSM 16927</strain>
    </source>
</reference>
<dbReference type="Proteomes" id="UP000186106">
    <property type="component" value="Unassembled WGS sequence"/>
</dbReference>